<comment type="caution">
    <text evidence="8">The sequence shown here is derived from an EMBL/GenBank/DDBJ whole genome shotgun (WGS) entry which is preliminary data.</text>
</comment>
<dbReference type="SMART" id="SM00448">
    <property type="entry name" value="REC"/>
    <property type="match status" value="1"/>
</dbReference>
<dbReference type="InterPro" id="IPR001789">
    <property type="entry name" value="Sig_transdc_resp-reg_receiver"/>
</dbReference>
<evidence type="ECO:0000256" key="5">
    <source>
        <dbReference type="ARBA" id="ARBA00023163"/>
    </source>
</evidence>
<keyword evidence="3" id="KW-0805">Transcription regulation</keyword>
<evidence type="ECO:0000256" key="6">
    <source>
        <dbReference type="PROSITE-ProRule" id="PRU00169"/>
    </source>
</evidence>
<proteinExistence type="predicted"/>
<evidence type="ECO:0000313" key="8">
    <source>
        <dbReference type="EMBL" id="OCT14391.1"/>
    </source>
</evidence>
<dbReference type="InterPro" id="IPR039420">
    <property type="entry name" value="WalR-like"/>
</dbReference>
<dbReference type="Gene3D" id="6.10.250.690">
    <property type="match status" value="1"/>
</dbReference>
<dbReference type="EMBL" id="LYPC01000020">
    <property type="protein sequence ID" value="OCT14391.1"/>
    <property type="molecule type" value="Genomic_DNA"/>
</dbReference>
<dbReference type="Proteomes" id="UP000093309">
    <property type="component" value="Unassembled WGS sequence"/>
</dbReference>
<feature type="modified residue" description="4-aspartylphosphate" evidence="6">
    <location>
        <position position="51"/>
    </location>
</feature>
<protein>
    <recommendedName>
        <fullName evidence="7">Response regulatory domain-containing protein</fullName>
    </recommendedName>
</protein>
<evidence type="ECO:0000259" key="7">
    <source>
        <dbReference type="PROSITE" id="PS50110"/>
    </source>
</evidence>
<accession>A0A1C1A1I3</accession>
<keyword evidence="2" id="KW-0902">Two-component regulatory system</keyword>
<keyword evidence="9" id="KW-1185">Reference proteome</keyword>
<evidence type="ECO:0000256" key="2">
    <source>
        <dbReference type="ARBA" id="ARBA00023012"/>
    </source>
</evidence>
<sequence>MNILLVEDDETLGPLIQYKFKRAFHEMDWTVGVQDAEAYIEICNYDVYVFDWMLSNGSGLELCQSLRKRGDYTPVLILTARDAVEDRVKGLEQGADDYLVKPFAIEELVARDRSAWQT</sequence>
<dbReference type="RefSeq" id="WP_065853243.1">
    <property type="nucleotide sequence ID" value="NZ_LYPC01000020.1"/>
</dbReference>
<evidence type="ECO:0000256" key="3">
    <source>
        <dbReference type="ARBA" id="ARBA00023015"/>
    </source>
</evidence>
<organism evidence="8 9">
    <name type="scientific">Paenibacillus pectinilyticus</name>
    <dbReference type="NCBI Taxonomy" id="512399"/>
    <lineage>
        <taxon>Bacteria</taxon>
        <taxon>Bacillati</taxon>
        <taxon>Bacillota</taxon>
        <taxon>Bacilli</taxon>
        <taxon>Bacillales</taxon>
        <taxon>Paenibacillaceae</taxon>
        <taxon>Paenibacillus</taxon>
    </lineage>
</organism>
<gene>
    <name evidence="8" type="ORF">A8709_26635</name>
</gene>
<feature type="domain" description="Response regulatory" evidence="7">
    <location>
        <begin position="2"/>
        <end position="116"/>
    </location>
</feature>
<dbReference type="AlphaFoldDB" id="A0A1C1A1I3"/>
<evidence type="ECO:0000256" key="4">
    <source>
        <dbReference type="ARBA" id="ARBA00023125"/>
    </source>
</evidence>
<name>A0A1C1A1I3_9BACL</name>
<dbReference type="PROSITE" id="PS50110">
    <property type="entry name" value="RESPONSE_REGULATORY"/>
    <property type="match status" value="1"/>
</dbReference>
<dbReference type="GO" id="GO:0005829">
    <property type="term" value="C:cytosol"/>
    <property type="evidence" value="ECO:0007669"/>
    <property type="project" value="TreeGrafter"/>
</dbReference>
<dbReference type="PANTHER" id="PTHR48111">
    <property type="entry name" value="REGULATOR OF RPOS"/>
    <property type="match status" value="1"/>
</dbReference>
<dbReference type="InterPro" id="IPR011006">
    <property type="entry name" value="CheY-like_superfamily"/>
</dbReference>
<dbReference type="GO" id="GO:0000156">
    <property type="term" value="F:phosphorelay response regulator activity"/>
    <property type="evidence" value="ECO:0007669"/>
    <property type="project" value="TreeGrafter"/>
</dbReference>
<evidence type="ECO:0000313" key="9">
    <source>
        <dbReference type="Proteomes" id="UP000093309"/>
    </source>
</evidence>
<keyword evidence="1 6" id="KW-0597">Phosphoprotein</keyword>
<dbReference type="PANTHER" id="PTHR48111:SF22">
    <property type="entry name" value="REGULATOR OF RPOS"/>
    <property type="match status" value="1"/>
</dbReference>
<evidence type="ECO:0000256" key="1">
    <source>
        <dbReference type="ARBA" id="ARBA00022553"/>
    </source>
</evidence>
<keyword evidence="5" id="KW-0804">Transcription</keyword>
<dbReference type="OrthoDB" id="9790442at2"/>
<dbReference type="STRING" id="512399.A8709_26635"/>
<dbReference type="GO" id="GO:0006355">
    <property type="term" value="P:regulation of DNA-templated transcription"/>
    <property type="evidence" value="ECO:0007669"/>
    <property type="project" value="TreeGrafter"/>
</dbReference>
<dbReference type="SUPFAM" id="SSF52172">
    <property type="entry name" value="CheY-like"/>
    <property type="match status" value="1"/>
</dbReference>
<dbReference type="GO" id="GO:0032993">
    <property type="term" value="C:protein-DNA complex"/>
    <property type="evidence" value="ECO:0007669"/>
    <property type="project" value="TreeGrafter"/>
</dbReference>
<dbReference type="Pfam" id="PF00072">
    <property type="entry name" value="Response_reg"/>
    <property type="match status" value="1"/>
</dbReference>
<keyword evidence="4" id="KW-0238">DNA-binding</keyword>
<reference evidence="9" key="1">
    <citation type="submission" date="2016-05" db="EMBL/GenBank/DDBJ databases">
        <title>Paenibacillus oryzae. sp. nov., isolated from the rice root.</title>
        <authorList>
            <person name="Zhang J."/>
            <person name="Zhang X."/>
        </authorList>
    </citation>
    <scope>NUCLEOTIDE SEQUENCE [LARGE SCALE GENOMIC DNA]</scope>
    <source>
        <strain evidence="9">KCTC13222</strain>
    </source>
</reference>
<dbReference type="GO" id="GO:0000976">
    <property type="term" value="F:transcription cis-regulatory region binding"/>
    <property type="evidence" value="ECO:0007669"/>
    <property type="project" value="TreeGrafter"/>
</dbReference>
<dbReference type="Gene3D" id="3.40.50.2300">
    <property type="match status" value="1"/>
</dbReference>